<evidence type="ECO:0008006" key="5">
    <source>
        <dbReference type="Google" id="ProtNLM"/>
    </source>
</evidence>
<dbReference type="NCBIfam" id="TIGR01640">
    <property type="entry name" value="F_box_assoc_1"/>
    <property type="match status" value="1"/>
</dbReference>
<evidence type="ECO:0000313" key="3">
    <source>
        <dbReference type="EnsemblPlants" id="AUR62016301-RA:cds"/>
    </source>
</evidence>
<dbReference type="InterPro" id="IPR001810">
    <property type="entry name" value="F-box_dom"/>
</dbReference>
<gene>
    <name evidence="3" type="primary">LOC110703152</name>
</gene>
<reference evidence="3" key="1">
    <citation type="journal article" date="2017" name="Nature">
        <title>The genome of Chenopodium quinoa.</title>
        <authorList>
            <person name="Jarvis D.E."/>
            <person name="Ho Y.S."/>
            <person name="Lightfoot D.J."/>
            <person name="Schmoeckel S.M."/>
            <person name="Li B."/>
            <person name="Borm T.J.A."/>
            <person name="Ohyanagi H."/>
            <person name="Mineta K."/>
            <person name="Michell C.T."/>
            <person name="Saber N."/>
            <person name="Kharbatia N.M."/>
            <person name="Rupper R.R."/>
            <person name="Sharp A.R."/>
            <person name="Dally N."/>
            <person name="Boughton B.A."/>
            <person name="Woo Y.H."/>
            <person name="Gao G."/>
            <person name="Schijlen E.G.W.M."/>
            <person name="Guo X."/>
            <person name="Momin A.A."/>
            <person name="Negrao S."/>
            <person name="Al-Babili S."/>
            <person name="Gehring C."/>
            <person name="Roessner U."/>
            <person name="Jung C."/>
            <person name="Murphy K."/>
            <person name="Arold S.T."/>
            <person name="Gojobori T."/>
            <person name="van der Linden C.G."/>
            <person name="van Loo E.N."/>
            <person name="Jellen E.N."/>
            <person name="Maughan P.J."/>
            <person name="Tester M."/>
        </authorList>
    </citation>
    <scope>NUCLEOTIDE SEQUENCE [LARGE SCALE GENOMIC DNA]</scope>
    <source>
        <strain evidence="3">cv. PI 614886</strain>
    </source>
</reference>
<feature type="domain" description="F-box" evidence="1">
    <location>
        <begin position="15"/>
        <end position="54"/>
    </location>
</feature>
<protein>
    <recommendedName>
        <fullName evidence="5">F-box domain-containing protein</fullName>
    </recommendedName>
</protein>
<dbReference type="InterPro" id="IPR050796">
    <property type="entry name" value="SCF_F-box_component"/>
</dbReference>
<sequence length="351" mass="40495">MERETQKPDSQTPTLPDDLIFEHILPELPLKSLTRFKSVSKLWLSTISSPKFTKSQFLLFSGNHGPHPLFTSVTLDQHGGVDQILKFNYNCNGKRIHVLGSCNGLVCFCDEYFNFYICNPFTENCNDVINRPENAPDFTPNKVISAGFGYVSSIDDYKIVCLIGKSTRYFSLALSNVYIFSLSNWKWERALSRLNVHGIEIDPVDRVPVLVNDALYWYASNINHIVEMNLINAEIRSFPLTTADMLNSLRPDKWVRLYWIKGRLCWRCGREVWSLNKDDMSWMKMYDLNFTGMRLLCVSEAGKWLVLNHKFLALLDSSKSFYRQYQGGTSFDGPIFSAWDYKMTSVSPFLE</sequence>
<keyword evidence="4" id="KW-1185">Reference proteome</keyword>
<dbReference type="PANTHER" id="PTHR31672:SF13">
    <property type="entry name" value="F-BOX PROTEIN CPR30-LIKE"/>
    <property type="match status" value="1"/>
</dbReference>
<dbReference type="InterPro" id="IPR006527">
    <property type="entry name" value="F-box-assoc_dom_typ1"/>
</dbReference>
<dbReference type="Pfam" id="PF00646">
    <property type="entry name" value="F-box"/>
    <property type="match status" value="1"/>
</dbReference>
<dbReference type="InterPro" id="IPR036047">
    <property type="entry name" value="F-box-like_dom_sf"/>
</dbReference>
<dbReference type="InterPro" id="IPR017451">
    <property type="entry name" value="F-box-assoc_interact_dom"/>
</dbReference>
<organism evidence="3 4">
    <name type="scientific">Chenopodium quinoa</name>
    <name type="common">Quinoa</name>
    <dbReference type="NCBI Taxonomy" id="63459"/>
    <lineage>
        <taxon>Eukaryota</taxon>
        <taxon>Viridiplantae</taxon>
        <taxon>Streptophyta</taxon>
        <taxon>Embryophyta</taxon>
        <taxon>Tracheophyta</taxon>
        <taxon>Spermatophyta</taxon>
        <taxon>Magnoliopsida</taxon>
        <taxon>eudicotyledons</taxon>
        <taxon>Gunneridae</taxon>
        <taxon>Pentapetalae</taxon>
        <taxon>Caryophyllales</taxon>
        <taxon>Chenopodiaceae</taxon>
        <taxon>Chenopodioideae</taxon>
        <taxon>Atripliceae</taxon>
        <taxon>Chenopodium</taxon>
    </lineage>
</organism>
<dbReference type="GeneID" id="110703152"/>
<dbReference type="KEGG" id="cqi:110703152"/>
<evidence type="ECO:0000313" key="4">
    <source>
        <dbReference type="Proteomes" id="UP000596660"/>
    </source>
</evidence>
<dbReference type="Gramene" id="AUR62016301-RA">
    <property type="protein sequence ID" value="AUR62016301-RA:cds"/>
    <property type="gene ID" value="AUR62016301"/>
</dbReference>
<dbReference type="SUPFAM" id="SSF81383">
    <property type="entry name" value="F-box domain"/>
    <property type="match status" value="1"/>
</dbReference>
<reference evidence="3" key="2">
    <citation type="submission" date="2021-03" db="UniProtKB">
        <authorList>
            <consortium name="EnsemblPlants"/>
        </authorList>
    </citation>
    <scope>IDENTIFICATION</scope>
</reference>
<feature type="domain" description="F-box associated beta-propeller type 1" evidence="2">
    <location>
        <begin position="93"/>
        <end position="291"/>
    </location>
</feature>
<dbReference type="EnsemblPlants" id="AUR62016301-RA">
    <property type="protein sequence ID" value="AUR62016301-RA:cds"/>
    <property type="gene ID" value="AUR62016301"/>
</dbReference>
<name>A0A803LMX2_CHEQI</name>
<proteinExistence type="predicted"/>
<evidence type="ECO:0000259" key="2">
    <source>
        <dbReference type="Pfam" id="PF07734"/>
    </source>
</evidence>
<evidence type="ECO:0000259" key="1">
    <source>
        <dbReference type="Pfam" id="PF00646"/>
    </source>
</evidence>
<dbReference type="PANTHER" id="PTHR31672">
    <property type="entry name" value="BNACNNG10540D PROTEIN"/>
    <property type="match status" value="1"/>
</dbReference>
<dbReference type="RefSeq" id="XP_021736588.1">
    <property type="nucleotide sequence ID" value="XM_021880896.1"/>
</dbReference>
<dbReference type="Proteomes" id="UP000596660">
    <property type="component" value="Unplaced"/>
</dbReference>
<accession>A0A803LMX2</accession>
<dbReference type="AlphaFoldDB" id="A0A803LMX2"/>
<dbReference type="OrthoDB" id="1918594at2759"/>
<dbReference type="Pfam" id="PF07734">
    <property type="entry name" value="FBA_1"/>
    <property type="match status" value="1"/>
</dbReference>